<gene>
    <name evidence="1" type="primary">87</name>
    <name evidence="1" type="ORF">SEA_YECEY3_87</name>
</gene>
<proteinExistence type="predicted"/>
<keyword evidence="2" id="KW-1185">Reference proteome</keyword>
<protein>
    <submittedName>
        <fullName evidence="1">ParB-like nuclease domain protein</fullName>
    </submittedName>
</protein>
<dbReference type="Proteomes" id="UP000423725">
    <property type="component" value="Segment"/>
</dbReference>
<accession>A0A649V906</accession>
<dbReference type="GeneID" id="64871129"/>
<evidence type="ECO:0000313" key="2">
    <source>
        <dbReference type="Proteomes" id="UP000423725"/>
    </source>
</evidence>
<organism evidence="1 2">
    <name type="scientific">Mycobacterium phage Yecey3</name>
    <dbReference type="NCBI Taxonomy" id="2656617"/>
    <lineage>
        <taxon>Viruses</taxon>
        <taxon>Duplodnaviria</taxon>
        <taxon>Heunggongvirae</taxon>
        <taxon>Uroviricota</taxon>
        <taxon>Caudoviricetes</taxon>
        <taxon>Yeceytrevirus</taxon>
        <taxon>Yeceytrevirus yecey3</taxon>
    </lineage>
</organism>
<dbReference type="EMBL" id="MN585979">
    <property type="protein sequence ID" value="QGJ88838.1"/>
    <property type="molecule type" value="Genomic_DNA"/>
</dbReference>
<reference evidence="1 2" key="1">
    <citation type="submission" date="2019-10" db="EMBL/GenBank/DDBJ databases">
        <authorList>
            <person name="Curtis N."/>
            <person name="Kistler A.L."/>
            <person name="Garlena R.A."/>
            <person name="Russell D.A."/>
            <person name="Pope W.H."/>
            <person name="Jacobs-Sera D."/>
            <person name="Hatfull G.F."/>
        </authorList>
    </citation>
    <scope>NUCLEOTIDE SEQUENCE [LARGE SCALE GENOMIC DNA]</scope>
</reference>
<sequence length="113" mass="12689">MSRSAYMSLAEVKALKSGDCSGCMGVECTIEESGPVLEKFYENTPRWNHGSQTGKFWEKVGEHADLLRDSNDGSWPFPPLELGQNGTWLYDGHHRANAAIMVDWPHPIPVEVW</sequence>
<evidence type="ECO:0000313" key="1">
    <source>
        <dbReference type="EMBL" id="QGJ88838.1"/>
    </source>
</evidence>
<dbReference type="KEGG" id="vg:64871129"/>
<name>A0A649V906_9CAUD</name>
<dbReference type="RefSeq" id="YP_010061512.1">
    <property type="nucleotide sequence ID" value="NC_054783.1"/>
</dbReference>